<comment type="caution">
    <text evidence="4">The sequence shown here is derived from an EMBL/GenBank/DDBJ whole genome shotgun (WGS) entry which is preliminary data.</text>
</comment>
<dbReference type="SUPFAM" id="SSF54001">
    <property type="entry name" value="Cysteine proteinases"/>
    <property type="match status" value="1"/>
</dbReference>
<keyword evidence="3" id="KW-1133">Transmembrane helix</keyword>
<evidence type="ECO:0000256" key="1">
    <source>
        <dbReference type="SAM" id="Coils"/>
    </source>
</evidence>
<sequence>MGQVSKAELEDGYEGLGKAFLILESDQRTFVRLREPIVKYCLVKDIPLYNLSAVNYATGQKLLKELIDIFSVRAFQYTEMRLRKWEAEFKRAIELNDLAVRNSRQEIYSSVRDQQQKTNGVTSDTLLCEKDLDSLLGVEDFSSTKILKSKSFELPDFSTEETDLSSVVLKNDASAVKQLKRGDDFLAKRLPDSVEKSLTDLIAQEKDIFLPIAHKGHWVSLVREDGDWTVYDSQPYNERKPLDRQVFIRTNCALLLAAYVDNFKGLAYKSTNKQSAFFDCGTHVVNDWRKRVRKDYDEKTHEEMLKEAGDIQGVEVKIVPPRPVNATTSSTSYRASVGLFDRKSAPPKERKDKEKERDDNLDWGWEDHSSLEPIVTTRRSVHVPLDTSDSPDYFDSLGIPDDASGRLDFSWGTRHPIKGLRWREPVSSDSTVPEDSSFKTKKYEPIPPQIRQINEQNKNRNKQIDEQIEKIEAVLRELKEKEEEYKSKKGLFEKKTKFANEEERAEYTKERDEYINKYEVAEENAKGLHEGVQQALNLFKQSSREFSDYNTFRNETNRLIIKHKSPLSTHRDLSNIRLCNAIVGFLLGIYTIYLAIMATSYLCSNRTSYFWRTDAERKIYDLEDAVEELEPFCPK</sequence>
<protein>
    <submittedName>
        <fullName evidence="4">Uncharacterized protein</fullName>
    </submittedName>
</protein>
<keyword evidence="1" id="KW-0175">Coiled coil</keyword>
<organism evidence="4 5">
    <name type="scientific">Legionella nautarum</name>
    <dbReference type="NCBI Taxonomy" id="45070"/>
    <lineage>
        <taxon>Bacteria</taxon>
        <taxon>Pseudomonadati</taxon>
        <taxon>Pseudomonadota</taxon>
        <taxon>Gammaproteobacteria</taxon>
        <taxon>Legionellales</taxon>
        <taxon>Legionellaceae</taxon>
        <taxon>Legionella</taxon>
    </lineage>
</organism>
<evidence type="ECO:0000256" key="2">
    <source>
        <dbReference type="SAM" id="MobiDB-lite"/>
    </source>
</evidence>
<feature type="region of interest" description="Disordered" evidence="2">
    <location>
        <begin position="337"/>
        <end position="360"/>
    </location>
</feature>
<dbReference type="InterPro" id="IPR038765">
    <property type="entry name" value="Papain-like_cys_pep_sf"/>
</dbReference>
<dbReference type="PATRIC" id="fig|45070.6.peg.1106"/>
<dbReference type="AlphaFoldDB" id="A0A0W0WUS4"/>
<feature type="coiled-coil region" evidence="1">
    <location>
        <begin position="450"/>
        <end position="524"/>
    </location>
</feature>
<feature type="compositionally biased region" description="Basic and acidic residues" evidence="2">
    <location>
        <begin position="340"/>
        <end position="360"/>
    </location>
</feature>
<keyword evidence="3" id="KW-0472">Membrane</keyword>
<feature type="transmembrane region" description="Helical" evidence="3">
    <location>
        <begin position="581"/>
        <end position="603"/>
    </location>
</feature>
<evidence type="ECO:0000313" key="5">
    <source>
        <dbReference type="Proteomes" id="UP000054725"/>
    </source>
</evidence>
<dbReference type="RefSeq" id="WP_058504088.1">
    <property type="nucleotide sequence ID" value="NZ_CAAAIF010000001.1"/>
</dbReference>
<keyword evidence="5" id="KW-1185">Reference proteome</keyword>
<accession>A0A0W0WUS4</accession>
<dbReference type="OrthoDB" id="5634557at2"/>
<name>A0A0W0WUS4_9GAMM</name>
<proteinExistence type="predicted"/>
<evidence type="ECO:0000313" key="4">
    <source>
        <dbReference type="EMBL" id="KTD36061.1"/>
    </source>
</evidence>
<gene>
    <name evidence="4" type="ORF">Lnau_1045</name>
</gene>
<dbReference type="Proteomes" id="UP000054725">
    <property type="component" value="Unassembled WGS sequence"/>
</dbReference>
<evidence type="ECO:0000256" key="3">
    <source>
        <dbReference type="SAM" id="Phobius"/>
    </source>
</evidence>
<reference evidence="4 5" key="1">
    <citation type="submission" date="2015-11" db="EMBL/GenBank/DDBJ databases">
        <title>Genomic analysis of 38 Legionella species identifies large and diverse effector repertoires.</title>
        <authorList>
            <person name="Burstein D."/>
            <person name="Amaro F."/>
            <person name="Zusman T."/>
            <person name="Lifshitz Z."/>
            <person name="Cohen O."/>
            <person name="Gilbert J.A."/>
            <person name="Pupko T."/>
            <person name="Shuman H.A."/>
            <person name="Segal G."/>
        </authorList>
    </citation>
    <scope>NUCLEOTIDE SEQUENCE [LARGE SCALE GENOMIC DNA]</scope>
    <source>
        <strain evidence="4 5">ATCC 49506</strain>
    </source>
</reference>
<dbReference type="EMBL" id="LNYO01000013">
    <property type="protein sequence ID" value="KTD36061.1"/>
    <property type="molecule type" value="Genomic_DNA"/>
</dbReference>
<keyword evidence="3" id="KW-0812">Transmembrane</keyword>